<keyword evidence="3" id="KW-1185">Reference proteome</keyword>
<accession>A0A1L3ZUR0</accession>
<dbReference type="KEGG" id="sphj:BSL82_08800"/>
<dbReference type="Pfam" id="PF22691">
    <property type="entry name" value="Thiolase_C_1"/>
    <property type="match status" value="1"/>
</dbReference>
<proteinExistence type="predicted"/>
<protein>
    <submittedName>
        <fullName evidence="2">Lipid-transfer protein</fullName>
    </submittedName>
</protein>
<sequence>MNAATGSGAAIVGYGATEFSKCSGRSELQLALEAILAALEDAGIDAAEVDGFATYTMDNNSEHEIFQLLGSHEMRFYARTTGGGGAACGPLQQAMLAVSAGMAETVVCYRAMNERSEYRFGVPMSPSVPTSANLLFAFLGAQGLRTPAALIAMSMRRYMHQTGATEEDFATIAVAARKHAATNPNAFFYGKPITREDYFRAPMIADPLRLLDCCQESDGAVAIVVTSAARAARLRNKPVRIKAAAQGLPKNSFGLGSYWREDIVPREGAIVARQLYSQAGLTPKDIDVAILYDHFAPTVLPSLEAYGFCEPGEAREFIKNGNIEVGGDLPVNPHGGLLAEAYIHGLNGIGEAVRQLRGTAANQQPGVENVLVTGASGVPTSGVILGLD</sequence>
<evidence type="ECO:0000313" key="2">
    <source>
        <dbReference type="EMBL" id="API59396.1"/>
    </source>
</evidence>
<dbReference type="OrthoDB" id="9790314at2"/>
<reference evidence="3" key="1">
    <citation type="submission" date="2016-11" db="EMBL/GenBank/DDBJ databases">
        <title>Complete Genome Sequence of alachlor-degrading Sphingomonas sp. strain JJ-A5.</title>
        <authorList>
            <person name="Lee H."/>
            <person name="Ka J.-O."/>
        </authorList>
    </citation>
    <scope>NUCLEOTIDE SEQUENCE [LARGE SCALE GENOMIC DNA]</scope>
    <source>
        <strain evidence="3">JJ-A5</strain>
    </source>
</reference>
<gene>
    <name evidence="2" type="ORF">BSL82_08800</name>
</gene>
<dbReference type="PIRSF" id="PIRSF000429">
    <property type="entry name" value="Ac-CoA_Ac_transf"/>
    <property type="match status" value="1"/>
</dbReference>
<dbReference type="EMBL" id="CP018221">
    <property type="protein sequence ID" value="API59396.1"/>
    <property type="molecule type" value="Genomic_DNA"/>
</dbReference>
<dbReference type="SUPFAM" id="SSF53901">
    <property type="entry name" value="Thiolase-like"/>
    <property type="match status" value="2"/>
</dbReference>
<dbReference type="CDD" id="cd00829">
    <property type="entry name" value="SCP-x_thiolase"/>
    <property type="match status" value="1"/>
</dbReference>
<dbReference type="PANTHER" id="PTHR42870">
    <property type="entry name" value="ACETYL-COA C-ACETYLTRANSFERASE"/>
    <property type="match status" value="1"/>
</dbReference>
<evidence type="ECO:0000259" key="1">
    <source>
        <dbReference type="Pfam" id="PF22691"/>
    </source>
</evidence>
<organism evidence="2 3">
    <name type="scientific">Tardibacter chloracetimidivorans</name>
    <dbReference type="NCBI Taxonomy" id="1921510"/>
    <lineage>
        <taxon>Bacteria</taxon>
        <taxon>Pseudomonadati</taxon>
        <taxon>Pseudomonadota</taxon>
        <taxon>Alphaproteobacteria</taxon>
        <taxon>Sphingomonadales</taxon>
        <taxon>Sphingomonadaceae</taxon>
        <taxon>Tardibacter</taxon>
    </lineage>
</organism>
<dbReference type="STRING" id="1921510.BSL82_08800"/>
<feature type="domain" description="Thiolase C-terminal" evidence="1">
    <location>
        <begin position="261"/>
        <end position="381"/>
    </location>
</feature>
<evidence type="ECO:0000313" key="3">
    <source>
        <dbReference type="Proteomes" id="UP000182063"/>
    </source>
</evidence>
<dbReference type="RefSeq" id="WP_072596953.1">
    <property type="nucleotide sequence ID" value="NZ_CP018221.1"/>
</dbReference>
<dbReference type="AlphaFoldDB" id="A0A1L3ZUR0"/>
<dbReference type="GO" id="GO:0003988">
    <property type="term" value="F:acetyl-CoA C-acyltransferase activity"/>
    <property type="evidence" value="ECO:0007669"/>
    <property type="project" value="UniProtKB-ARBA"/>
</dbReference>
<dbReference type="InterPro" id="IPR055140">
    <property type="entry name" value="Thiolase_C_2"/>
</dbReference>
<name>A0A1L3ZUR0_9SPHN</name>
<dbReference type="NCBIfam" id="NF005892">
    <property type="entry name" value="PRK07855.1"/>
    <property type="match status" value="1"/>
</dbReference>
<dbReference type="InterPro" id="IPR016039">
    <property type="entry name" value="Thiolase-like"/>
</dbReference>
<dbReference type="Proteomes" id="UP000182063">
    <property type="component" value="Chromosome"/>
</dbReference>
<dbReference type="PANTHER" id="PTHR42870:SF1">
    <property type="entry name" value="NON-SPECIFIC LIPID-TRANSFER PROTEIN-LIKE 2"/>
    <property type="match status" value="1"/>
</dbReference>
<dbReference type="InterPro" id="IPR002155">
    <property type="entry name" value="Thiolase"/>
</dbReference>
<dbReference type="Gene3D" id="3.40.47.10">
    <property type="match status" value="1"/>
</dbReference>